<evidence type="ECO:0000256" key="3">
    <source>
        <dbReference type="ARBA" id="ARBA00022827"/>
    </source>
</evidence>
<evidence type="ECO:0000256" key="2">
    <source>
        <dbReference type="ARBA" id="ARBA00022630"/>
    </source>
</evidence>
<organism evidence="5 9">
    <name type="scientific">Adineta steineri</name>
    <dbReference type="NCBI Taxonomy" id="433720"/>
    <lineage>
        <taxon>Eukaryota</taxon>
        <taxon>Metazoa</taxon>
        <taxon>Spiralia</taxon>
        <taxon>Gnathifera</taxon>
        <taxon>Rotifera</taxon>
        <taxon>Eurotatoria</taxon>
        <taxon>Bdelloidea</taxon>
        <taxon>Adinetida</taxon>
        <taxon>Adinetidae</taxon>
        <taxon>Adineta</taxon>
    </lineage>
</organism>
<keyword evidence="3" id="KW-0274">FAD</keyword>
<dbReference type="Gene3D" id="3.50.50.60">
    <property type="entry name" value="FAD/NAD(P)-binding domain"/>
    <property type="match status" value="1"/>
</dbReference>
<dbReference type="OrthoDB" id="30615at2759"/>
<evidence type="ECO:0000313" key="8">
    <source>
        <dbReference type="EMBL" id="CAF3617192.1"/>
    </source>
</evidence>
<protein>
    <recommendedName>
        <fullName evidence="4">FAD-binding domain-containing protein</fullName>
    </recommendedName>
</protein>
<dbReference type="SUPFAM" id="SSF51905">
    <property type="entry name" value="FAD/NAD(P)-binding domain"/>
    <property type="match status" value="1"/>
</dbReference>
<dbReference type="EMBL" id="CAJNOE010000714">
    <property type="protein sequence ID" value="CAF1316931.1"/>
    <property type="molecule type" value="Genomic_DNA"/>
</dbReference>
<gene>
    <name evidence="6" type="ORF">IZO911_LOCUS34927</name>
    <name evidence="7" type="ORF">KXQ929_LOCUS5924</name>
    <name evidence="8" type="ORF">OKA104_LOCUS7430</name>
    <name evidence="5" type="ORF">VCS650_LOCUS24976</name>
</gene>
<dbReference type="PANTHER" id="PTHR43004">
    <property type="entry name" value="TRK SYSTEM POTASSIUM UPTAKE PROTEIN"/>
    <property type="match status" value="1"/>
</dbReference>
<evidence type="ECO:0000313" key="5">
    <source>
        <dbReference type="EMBL" id="CAF1189651.1"/>
    </source>
</evidence>
<dbReference type="EMBL" id="CAJOBB010000223">
    <property type="protein sequence ID" value="CAF3616554.1"/>
    <property type="molecule type" value="Genomic_DNA"/>
</dbReference>
<dbReference type="PRINTS" id="PR00420">
    <property type="entry name" value="RNGMNOXGNASE"/>
</dbReference>
<dbReference type="AlphaFoldDB" id="A0A814VKK0"/>
<dbReference type="Gene3D" id="3.40.30.120">
    <property type="match status" value="1"/>
</dbReference>
<dbReference type="InterPro" id="IPR002938">
    <property type="entry name" value="FAD-bd"/>
</dbReference>
<evidence type="ECO:0000313" key="7">
    <source>
        <dbReference type="EMBL" id="CAF3616554.1"/>
    </source>
</evidence>
<sequence length="509" mass="55771">MLIERHSGTSIHPRARSVNARTMEIYRSLGIDEAVREAGSSLSQSMGIYTGTSLKEVIESKPRKEEGKKFPLAGLFTSLSPVTGAWGTQDMVEPVLLGTARERGVDARFNTECLNVEQNEDGVKATLHRRDEDTHTYIVSADYLIAADGAGSPIRKRLGVKTSGRGTMGHLLNILFHADLKELVCQREFSLCIINRPEVSGLFTSINNNDRWVFHLSYDPSKGEKSEDFTPERCKELLRIALGIPDIEIEIKSILPWEPSVRVAEKLQHGRIFLAGDAAHQMPPWAGQGANSGVADAHNLAWKLGAVLKGSARPELLSTYDVERLPVGRTAAEVSASAADERGLITMKKSLSLISSIFQRMFIISGHGYTYSSQAIAAESTLPLGGISWKAWSLPSLALALDGRPGSRAPHVWVEHQGKRISTLDLFGKSFVLLAGSDGEAWCETARRASTTLNIDVDCYTTGPNRDVNDPTYQWQTAAGISSQGALLVRPDGFNYITINKLIYEIKLK</sequence>
<feature type="domain" description="FAD-binding" evidence="4">
    <location>
        <begin position="1"/>
        <end position="332"/>
    </location>
</feature>
<keyword evidence="2" id="KW-0285">Flavoprotein</keyword>
<proteinExistence type="predicted"/>
<name>A0A814VKK0_9BILA</name>
<dbReference type="EMBL" id="CAJNON010000314">
    <property type="protein sequence ID" value="CAF1189651.1"/>
    <property type="molecule type" value="Genomic_DNA"/>
</dbReference>
<dbReference type="Pfam" id="PF21274">
    <property type="entry name" value="Rng_hyd_C"/>
    <property type="match status" value="1"/>
</dbReference>
<evidence type="ECO:0000313" key="6">
    <source>
        <dbReference type="EMBL" id="CAF1316931.1"/>
    </source>
</evidence>
<dbReference type="InterPro" id="IPR050641">
    <property type="entry name" value="RIFMO-like"/>
</dbReference>
<evidence type="ECO:0000259" key="4">
    <source>
        <dbReference type="Pfam" id="PF01494"/>
    </source>
</evidence>
<dbReference type="PANTHER" id="PTHR43004:SF19">
    <property type="entry name" value="BINDING MONOOXYGENASE, PUTATIVE (JCVI)-RELATED"/>
    <property type="match status" value="1"/>
</dbReference>
<dbReference type="Proteomes" id="UP000663860">
    <property type="component" value="Unassembled WGS sequence"/>
</dbReference>
<dbReference type="Gene3D" id="3.30.9.10">
    <property type="entry name" value="D-Amino Acid Oxidase, subunit A, domain 2"/>
    <property type="match status" value="1"/>
</dbReference>
<accession>A0A814VKK0</accession>
<dbReference type="InterPro" id="IPR036188">
    <property type="entry name" value="FAD/NAD-bd_sf"/>
</dbReference>
<dbReference type="GO" id="GO:0071949">
    <property type="term" value="F:FAD binding"/>
    <property type="evidence" value="ECO:0007669"/>
    <property type="project" value="InterPro"/>
</dbReference>
<comment type="caution">
    <text evidence="5">The sequence shown here is derived from an EMBL/GenBank/DDBJ whole genome shotgun (WGS) entry which is preliminary data.</text>
</comment>
<evidence type="ECO:0000313" key="9">
    <source>
        <dbReference type="Proteomes" id="UP000663891"/>
    </source>
</evidence>
<dbReference type="Proteomes" id="UP000663868">
    <property type="component" value="Unassembled WGS sequence"/>
</dbReference>
<dbReference type="EMBL" id="CAJOAY010000286">
    <property type="protein sequence ID" value="CAF3617192.1"/>
    <property type="molecule type" value="Genomic_DNA"/>
</dbReference>
<reference evidence="5" key="1">
    <citation type="submission" date="2021-02" db="EMBL/GenBank/DDBJ databases">
        <authorList>
            <person name="Nowell W R."/>
        </authorList>
    </citation>
    <scope>NUCLEOTIDE SEQUENCE</scope>
</reference>
<dbReference type="Proteomes" id="UP000663891">
    <property type="component" value="Unassembled WGS sequence"/>
</dbReference>
<dbReference type="GO" id="GO:0016709">
    <property type="term" value="F:oxidoreductase activity, acting on paired donors, with incorporation or reduction of molecular oxygen, NAD(P)H as one donor, and incorporation of one atom of oxygen"/>
    <property type="evidence" value="ECO:0007669"/>
    <property type="project" value="UniProtKB-ARBA"/>
</dbReference>
<evidence type="ECO:0000256" key="1">
    <source>
        <dbReference type="ARBA" id="ARBA00001974"/>
    </source>
</evidence>
<dbReference type="Pfam" id="PF01494">
    <property type="entry name" value="FAD_binding_3"/>
    <property type="match status" value="1"/>
</dbReference>
<comment type="cofactor">
    <cofactor evidence="1">
        <name>FAD</name>
        <dbReference type="ChEBI" id="CHEBI:57692"/>
    </cofactor>
</comment>
<dbReference type="Proteomes" id="UP000663881">
    <property type="component" value="Unassembled WGS sequence"/>
</dbReference>